<dbReference type="AlphaFoldDB" id="A0A1F6T879"/>
<dbReference type="PANTHER" id="PTHR43155:SF2">
    <property type="entry name" value="CYCLIC DI-GMP PHOSPHODIESTERASE PA4108"/>
    <property type="match status" value="1"/>
</dbReference>
<dbReference type="Pfam" id="PF11871">
    <property type="entry name" value="DUF3391"/>
    <property type="match status" value="1"/>
</dbReference>
<gene>
    <name evidence="2" type="ORF">A2140_10700</name>
</gene>
<evidence type="ECO:0000313" key="2">
    <source>
        <dbReference type="EMBL" id="OGI41343.1"/>
    </source>
</evidence>
<feature type="non-terminal residue" evidence="2">
    <location>
        <position position="292"/>
    </location>
</feature>
<sequence length="292" mass="32634">MRKKIDIRDLRIGMYVSELDRPWRDTPFLFQGFEVRTEEELQKLARLCRHVYIDTDQGSLAVARKPVVVPDLGILKKFVAGRRRQALYPDQATLEEEIPRAREIYTEARALIHGIMDDVRFGRALDTARAKTAVTAMTESIIRNPDALACFTQLKKKDEYTALHSLRVCILALTFGRHLDFTADQLNLLGIGALLHDIGKMKVPNEILNKPGRLTDEEFGLMKSHVPLGVAILEQTPGIPAAAIEVARGHHERYSGQGYILGLKGEAIGLFGSVGGIVDCYDALTSDRAYHD</sequence>
<dbReference type="PANTHER" id="PTHR43155">
    <property type="entry name" value="CYCLIC DI-GMP PHOSPHODIESTERASE PA4108-RELATED"/>
    <property type="match status" value="1"/>
</dbReference>
<dbReference type="InterPro" id="IPR021812">
    <property type="entry name" value="DUF3391"/>
</dbReference>
<dbReference type="Proteomes" id="UP000178379">
    <property type="component" value="Unassembled WGS sequence"/>
</dbReference>
<dbReference type="InterPro" id="IPR006675">
    <property type="entry name" value="HDIG_dom"/>
</dbReference>
<dbReference type="InterPro" id="IPR003607">
    <property type="entry name" value="HD/PDEase_dom"/>
</dbReference>
<name>A0A1F6T879_9PROT</name>
<reference evidence="2 3" key="1">
    <citation type="journal article" date="2016" name="Nat. Commun.">
        <title>Thousands of microbial genomes shed light on interconnected biogeochemical processes in an aquifer system.</title>
        <authorList>
            <person name="Anantharaman K."/>
            <person name="Brown C.T."/>
            <person name="Hug L.A."/>
            <person name="Sharon I."/>
            <person name="Castelle C.J."/>
            <person name="Probst A.J."/>
            <person name="Thomas B.C."/>
            <person name="Singh A."/>
            <person name="Wilkins M.J."/>
            <person name="Karaoz U."/>
            <person name="Brodie E.L."/>
            <person name="Williams K.H."/>
            <person name="Hubbard S.S."/>
            <person name="Banfield J.F."/>
        </authorList>
    </citation>
    <scope>NUCLEOTIDE SEQUENCE [LARGE SCALE GENOMIC DNA]</scope>
</reference>
<protein>
    <recommendedName>
        <fullName evidence="1">HD-GYP domain-containing protein</fullName>
    </recommendedName>
</protein>
<dbReference type="InterPro" id="IPR037522">
    <property type="entry name" value="HD_GYP_dom"/>
</dbReference>
<proteinExistence type="predicted"/>
<dbReference type="EMBL" id="MFSQ01000016">
    <property type="protein sequence ID" value="OGI41343.1"/>
    <property type="molecule type" value="Genomic_DNA"/>
</dbReference>
<dbReference type="Pfam" id="PF13487">
    <property type="entry name" value="HD_5"/>
    <property type="match status" value="1"/>
</dbReference>
<feature type="domain" description="HD-GYP" evidence="1">
    <location>
        <begin position="139"/>
        <end position="292"/>
    </location>
</feature>
<evidence type="ECO:0000259" key="1">
    <source>
        <dbReference type="PROSITE" id="PS51832"/>
    </source>
</evidence>
<dbReference type="STRING" id="1817756.A2140_10700"/>
<dbReference type="CDD" id="cd00077">
    <property type="entry name" value="HDc"/>
    <property type="match status" value="1"/>
</dbReference>
<dbReference type="NCBIfam" id="TIGR00277">
    <property type="entry name" value="HDIG"/>
    <property type="match status" value="1"/>
</dbReference>
<dbReference type="PROSITE" id="PS51832">
    <property type="entry name" value="HD_GYP"/>
    <property type="match status" value="1"/>
</dbReference>
<dbReference type="Gene3D" id="1.10.3210.10">
    <property type="entry name" value="Hypothetical protein af1432"/>
    <property type="match status" value="1"/>
</dbReference>
<evidence type="ECO:0000313" key="3">
    <source>
        <dbReference type="Proteomes" id="UP000178379"/>
    </source>
</evidence>
<dbReference type="SUPFAM" id="SSF109604">
    <property type="entry name" value="HD-domain/PDEase-like"/>
    <property type="match status" value="1"/>
</dbReference>
<organism evidence="2 3">
    <name type="scientific">Candidatus Muproteobacteria bacterium RBG_16_62_13</name>
    <dbReference type="NCBI Taxonomy" id="1817756"/>
    <lineage>
        <taxon>Bacteria</taxon>
        <taxon>Pseudomonadati</taxon>
        <taxon>Pseudomonadota</taxon>
        <taxon>Candidatus Muproteobacteria</taxon>
    </lineage>
</organism>
<accession>A0A1F6T879</accession>
<dbReference type="GO" id="GO:0008081">
    <property type="term" value="F:phosphoric diester hydrolase activity"/>
    <property type="evidence" value="ECO:0007669"/>
    <property type="project" value="UniProtKB-ARBA"/>
</dbReference>
<comment type="caution">
    <text evidence="2">The sequence shown here is derived from an EMBL/GenBank/DDBJ whole genome shotgun (WGS) entry which is preliminary data.</text>
</comment>